<name>A0ABP7NKP3_9BACT</name>
<keyword evidence="1" id="KW-1133">Transmembrane helix</keyword>
<evidence type="ECO:0000313" key="3">
    <source>
        <dbReference type="Proteomes" id="UP001499909"/>
    </source>
</evidence>
<proteinExistence type="predicted"/>
<protein>
    <recommendedName>
        <fullName evidence="4">DUF3592 domain-containing protein</fullName>
    </recommendedName>
</protein>
<evidence type="ECO:0000313" key="2">
    <source>
        <dbReference type="EMBL" id="GAA3949069.1"/>
    </source>
</evidence>
<accession>A0ABP7NKP3</accession>
<keyword evidence="1" id="KW-0472">Membrane</keyword>
<keyword evidence="1" id="KW-0812">Transmembrane</keyword>
<keyword evidence="3" id="KW-1185">Reference proteome</keyword>
<dbReference type="Proteomes" id="UP001499909">
    <property type="component" value="Unassembled WGS sequence"/>
</dbReference>
<dbReference type="EMBL" id="BAABDH010000105">
    <property type="protein sequence ID" value="GAA3949069.1"/>
    <property type="molecule type" value="Genomic_DNA"/>
</dbReference>
<evidence type="ECO:0008006" key="4">
    <source>
        <dbReference type="Google" id="ProtNLM"/>
    </source>
</evidence>
<organism evidence="2 3">
    <name type="scientific">Hymenobacter algoricola</name>
    <dbReference type="NCBI Taxonomy" id="486267"/>
    <lineage>
        <taxon>Bacteria</taxon>
        <taxon>Pseudomonadati</taxon>
        <taxon>Bacteroidota</taxon>
        <taxon>Cytophagia</taxon>
        <taxon>Cytophagales</taxon>
        <taxon>Hymenobacteraceae</taxon>
        <taxon>Hymenobacter</taxon>
    </lineage>
</organism>
<feature type="transmembrane region" description="Helical" evidence="1">
    <location>
        <begin position="44"/>
        <end position="62"/>
    </location>
</feature>
<gene>
    <name evidence="2" type="ORF">GCM10022406_33580</name>
</gene>
<evidence type="ECO:0000256" key="1">
    <source>
        <dbReference type="SAM" id="Phobius"/>
    </source>
</evidence>
<comment type="caution">
    <text evidence="2">The sequence shown here is derived from an EMBL/GenBank/DDBJ whole genome shotgun (WGS) entry which is preliminary data.</text>
</comment>
<feature type="transmembrane region" description="Helical" evidence="1">
    <location>
        <begin position="67"/>
        <end position="85"/>
    </location>
</feature>
<sequence length="181" mass="20392">MLLTQIHPLFQPRHLAGTSIGTLALGSDLFICHSHYYNSALDEWAAGLLAGGLGVITPLWAYKKRWLLRFLLPVFAIALLAGWFVCLTSAKSQYLSRQLAFDGVMGGARVSDFEIKTRRGFTTQYIVFPYQHNALVYYQRVANARKLPFGDSLYVRYSASHPENVVVTGARRQGDFRLQHP</sequence>
<dbReference type="RefSeq" id="WP_345116571.1">
    <property type="nucleotide sequence ID" value="NZ_BAABDH010000105.1"/>
</dbReference>
<reference evidence="3" key="1">
    <citation type="journal article" date="2019" name="Int. J. Syst. Evol. Microbiol.">
        <title>The Global Catalogue of Microorganisms (GCM) 10K type strain sequencing project: providing services to taxonomists for standard genome sequencing and annotation.</title>
        <authorList>
            <consortium name="The Broad Institute Genomics Platform"/>
            <consortium name="The Broad Institute Genome Sequencing Center for Infectious Disease"/>
            <person name="Wu L."/>
            <person name="Ma J."/>
        </authorList>
    </citation>
    <scope>NUCLEOTIDE SEQUENCE [LARGE SCALE GENOMIC DNA]</scope>
    <source>
        <strain evidence="3">JCM 17214</strain>
    </source>
</reference>